<feature type="repeat" description="WD" evidence="3">
    <location>
        <begin position="1312"/>
        <end position="1353"/>
    </location>
</feature>
<evidence type="ECO:0000256" key="3">
    <source>
        <dbReference type="PROSITE-ProRule" id="PRU00221"/>
    </source>
</evidence>
<keyword evidence="8" id="KW-1185">Reference proteome</keyword>
<reference evidence="7 8" key="1">
    <citation type="submission" date="2018-06" db="EMBL/GenBank/DDBJ databases">
        <title>Comparative genomics of Brasilonema spp. strains.</title>
        <authorList>
            <person name="Alvarenga D.O."/>
            <person name="Fiore M.F."/>
            <person name="Varani A.M."/>
        </authorList>
    </citation>
    <scope>NUCLEOTIDE SEQUENCE [LARGE SCALE GENOMIC DNA]</scope>
    <source>
        <strain evidence="7 8">CENA114</strain>
    </source>
</reference>
<dbReference type="InterPro" id="IPR049052">
    <property type="entry name" value="nSTAND1"/>
</dbReference>
<dbReference type="CDD" id="cd00200">
    <property type="entry name" value="WD40"/>
    <property type="match status" value="1"/>
</dbReference>
<dbReference type="PANTHER" id="PTHR44019">
    <property type="entry name" value="WD REPEAT-CONTAINING PROTEIN 55"/>
    <property type="match status" value="1"/>
</dbReference>
<name>A0A856MDY2_9CYAN</name>
<feature type="domain" description="Peptidase C14 caspase" evidence="4">
    <location>
        <begin position="9"/>
        <end position="278"/>
    </location>
</feature>
<feature type="repeat" description="WD" evidence="3">
    <location>
        <begin position="880"/>
        <end position="907"/>
    </location>
</feature>
<dbReference type="SMART" id="SM00320">
    <property type="entry name" value="WD40"/>
    <property type="match status" value="12"/>
</dbReference>
<proteinExistence type="predicted"/>
<dbReference type="Pfam" id="PF00400">
    <property type="entry name" value="WD40"/>
    <property type="match status" value="7"/>
</dbReference>
<dbReference type="Gene3D" id="3.40.50.1460">
    <property type="match status" value="1"/>
</dbReference>
<dbReference type="Gene3D" id="3.40.50.300">
    <property type="entry name" value="P-loop containing nucleotide triphosphate hydrolases"/>
    <property type="match status" value="1"/>
</dbReference>
<dbReference type="GO" id="GO:0004197">
    <property type="term" value="F:cysteine-type endopeptidase activity"/>
    <property type="evidence" value="ECO:0007669"/>
    <property type="project" value="InterPro"/>
</dbReference>
<dbReference type="GO" id="GO:0006508">
    <property type="term" value="P:proteolysis"/>
    <property type="evidence" value="ECO:0007669"/>
    <property type="project" value="InterPro"/>
</dbReference>
<dbReference type="RefSeq" id="WP_171976075.1">
    <property type="nucleotide sequence ID" value="NZ_CAWOXK010000001.1"/>
</dbReference>
<evidence type="ECO:0000313" key="7">
    <source>
        <dbReference type="EMBL" id="QDL08329.1"/>
    </source>
</evidence>
<dbReference type="InterPro" id="IPR001680">
    <property type="entry name" value="WD40_rpt"/>
</dbReference>
<dbReference type="Proteomes" id="UP000503129">
    <property type="component" value="Chromosome"/>
</dbReference>
<sequence>MSKNNFNRSFAIILGINNYENDIPKLETAAPDALKLAQIIQDQHTHLKQQYQAQNQYEVQLLLNQRVTLKKLRELIENFKKGQIFLDNKKVTVTKDDRVLFYFAGHGIADNAMDNEDGPVGYLIPQDATDDKSTYLPMQDLHDALNALPCRHMLAILDCCFAGAFRWGSLKRNIVPKVTVYKERYDRFISDAAWQVITSAADDQKALDSLGQRGTVIDGDEIHSPFAKALFDALRGGPDEGPDFNKDGIITATELYSYLRDQVEILTEKHYKRQTPGFCPLKKHDKGEFIFLLPNFERDKLADAPPLNVENNPYRGLQSYDEKDSSLFFGRENLIKQLYQHVVSEQHALTVVLGASGTGKSSLMKAGFLPRLRHCQEYQFQILQPMRPGENPLQALAQVCSPIATAITAEELAKDEYALATIVENRCKADPKTQLLLPIDQFEELITLCNNDQEREQFQKLIKNAIAKFSKHIDVVVTLRLDFEAQFQNSVLKDFWNDARFVVPPMTQDELREAIEKPASEKVVYFDPPSLVDELINEVVQMPGALPLLSFTLSELYLKYLEQRRDNRALTKEDYKELGRVVGSLTKRANQEYDRLVAEDVAYQNTVRWIMLRMISLQGRELARRQVPKSELVYPDKDETERVNTVIQRLSETRLIVEGSNSQGEPYVEPAHDALVQGWDKMLKWKKDEEENLILQQRLTPAANDWHNEERPESYLWNTNPRLDLLQEVIKNSQENWLNQLEMEFVKSSIVKRDEEDIKDKKQIIRILYRAAEALLAANQKLEALVEAVKAGKELKKLQLKYSFWKDAELCAQVRRTLQKTMYGVKERNRLNIPNDSDKVVFSPNGQLLAIAQVDGTVSLWDRTGKQLSGFKPFNVGGQVWSFSFSPDSQQLITVSTDEVVKWWNLNGQQVGKDLKQPGIINQVMLGSNGRLMIFSDNKLRDLESGTQLAEFPDEGIGYDTFSPDGKLIATGTAGDTISIWNVDSKKKIVEIKDFPFFNSNIPVSISFSPDSKFLAAAGYQDDTVYLWDLKGNQLAKFNANQNGIKDISFSPDGKQLATIGIDATLRIWQNLEGKQLAELSLDDVSEISVSSDGQLLAVSDSQRIILWNLRKRQQVSQFPQQFTDISELHFSADNHLLAVSEYKGTIHLLDLENQQQLDTFKGNDIGYSQGTFTQQNYGLFFQGLSLSKDGNLLAIGGDNTITVRSRNGEQLVTFPEGPAPEEGNIVPNWVQATAFDPSGNLLASSTVGGTVRLWNWKQRKEILPNPIEANTTQTFSVVFSPKGNLIATAGLDGSTNGVRLWNLSGEKLAEFKGHLGKVNQVIFSPDGSLLATAGNDGTARIWDLSGQQLAEFKGFDWVESMAFSPDSKQLVTVGFTYGTNDSPGLWRAALWQIEDLDELLVRGCEWVGDYLKNHPNVDESDRHLCDDVPSTAANPDK</sequence>
<dbReference type="Gene3D" id="2.130.10.10">
    <property type="entry name" value="YVTN repeat-like/Quinoprotein amine dehydrogenase"/>
    <property type="match status" value="4"/>
</dbReference>
<feature type="repeat" description="WD" evidence="3">
    <location>
        <begin position="840"/>
        <end position="862"/>
    </location>
</feature>
<organism evidence="7 8">
    <name type="scientific">Brasilonema sennae CENA114</name>
    <dbReference type="NCBI Taxonomy" id="415709"/>
    <lineage>
        <taxon>Bacteria</taxon>
        <taxon>Bacillati</taxon>
        <taxon>Cyanobacteriota</taxon>
        <taxon>Cyanophyceae</taxon>
        <taxon>Nostocales</taxon>
        <taxon>Scytonemataceae</taxon>
        <taxon>Brasilonema</taxon>
        <taxon>Bromeliae group (in: Brasilonema)</taxon>
    </lineage>
</organism>
<dbReference type="InterPro" id="IPR027417">
    <property type="entry name" value="P-loop_NTPase"/>
</dbReference>
<accession>A0A856MDY2</accession>
<dbReference type="InterPro" id="IPR036322">
    <property type="entry name" value="WD40_repeat_dom_sf"/>
</dbReference>
<feature type="domain" description="Novel STAND NTPase 1" evidence="6">
    <location>
        <begin position="313"/>
        <end position="713"/>
    </location>
</feature>
<dbReference type="InterPro" id="IPR029030">
    <property type="entry name" value="Caspase-like_dom_sf"/>
</dbReference>
<dbReference type="InterPro" id="IPR050505">
    <property type="entry name" value="WDR55/POC1"/>
</dbReference>
<dbReference type="InterPro" id="IPR015943">
    <property type="entry name" value="WD40/YVTN_repeat-like_dom_sf"/>
</dbReference>
<dbReference type="InterPro" id="IPR024977">
    <property type="entry name" value="Apc4-like_WD40_dom"/>
</dbReference>
<feature type="repeat" description="WD" evidence="3">
    <location>
        <begin position="1038"/>
        <end position="1079"/>
    </location>
</feature>
<keyword evidence="1 3" id="KW-0853">WD repeat</keyword>
<dbReference type="SUPFAM" id="SSF50978">
    <property type="entry name" value="WD40 repeat-like"/>
    <property type="match status" value="2"/>
</dbReference>
<dbReference type="InterPro" id="IPR018247">
    <property type="entry name" value="EF_Hand_1_Ca_BS"/>
</dbReference>
<dbReference type="Pfam" id="PF12894">
    <property type="entry name" value="ANAPC4_WD40"/>
    <property type="match status" value="1"/>
</dbReference>
<dbReference type="PROSITE" id="PS00018">
    <property type="entry name" value="EF_HAND_1"/>
    <property type="match status" value="1"/>
</dbReference>
<feature type="domain" description="Anaphase-promoting complex subunit 4-like WD40" evidence="5">
    <location>
        <begin position="1094"/>
        <end position="1162"/>
    </location>
</feature>
<protein>
    <recommendedName>
        <fullName evidence="9">Peptidase C14 caspase domain-containing protein</fullName>
    </recommendedName>
</protein>
<dbReference type="PROSITE" id="PS00678">
    <property type="entry name" value="WD_REPEATS_1"/>
    <property type="match status" value="1"/>
</dbReference>
<dbReference type="PANTHER" id="PTHR44019:SF8">
    <property type="entry name" value="POC1 CENTRIOLAR PROTEIN HOMOLOG"/>
    <property type="match status" value="1"/>
</dbReference>
<dbReference type="EMBL" id="CP030118">
    <property type="protein sequence ID" value="QDL08329.1"/>
    <property type="molecule type" value="Genomic_DNA"/>
</dbReference>
<dbReference type="KEGG" id="bsen:DP114_10850"/>
<evidence type="ECO:0000256" key="2">
    <source>
        <dbReference type="ARBA" id="ARBA00022737"/>
    </source>
</evidence>
<evidence type="ECO:0000313" key="8">
    <source>
        <dbReference type="Proteomes" id="UP000503129"/>
    </source>
</evidence>
<dbReference type="Pfam" id="PF20703">
    <property type="entry name" value="nSTAND1"/>
    <property type="match status" value="1"/>
</dbReference>
<dbReference type="SUPFAM" id="SSF52540">
    <property type="entry name" value="P-loop containing nucleoside triphosphate hydrolases"/>
    <property type="match status" value="1"/>
</dbReference>
<evidence type="ECO:0000259" key="6">
    <source>
        <dbReference type="Pfam" id="PF20703"/>
    </source>
</evidence>
<gene>
    <name evidence="7" type="ORF">DP114_10850</name>
</gene>
<dbReference type="Pfam" id="PF00656">
    <property type="entry name" value="Peptidase_C14"/>
    <property type="match status" value="1"/>
</dbReference>
<dbReference type="PROSITE" id="PS50294">
    <property type="entry name" value="WD_REPEATS_REGION"/>
    <property type="match status" value="2"/>
</dbReference>
<feature type="repeat" description="WD" evidence="3">
    <location>
        <begin position="962"/>
        <end position="991"/>
    </location>
</feature>
<evidence type="ECO:0008006" key="9">
    <source>
        <dbReference type="Google" id="ProtNLM"/>
    </source>
</evidence>
<dbReference type="SUPFAM" id="SSF52129">
    <property type="entry name" value="Caspase-like"/>
    <property type="match status" value="1"/>
</dbReference>
<dbReference type="InterPro" id="IPR019775">
    <property type="entry name" value="WD40_repeat_CS"/>
</dbReference>
<evidence type="ECO:0000259" key="4">
    <source>
        <dbReference type="Pfam" id="PF00656"/>
    </source>
</evidence>
<keyword evidence="2" id="KW-0677">Repeat</keyword>
<evidence type="ECO:0000256" key="1">
    <source>
        <dbReference type="ARBA" id="ARBA00022574"/>
    </source>
</evidence>
<dbReference type="PROSITE" id="PS50082">
    <property type="entry name" value="WD_REPEATS_2"/>
    <property type="match status" value="6"/>
</dbReference>
<evidence type="ECO:0000259" key="5">
    <source>
        <dbReference type="Pfam" id="PF12894"/>
    </source>
</evidence>
<dbReference type="InterPro" id="IPR011600">
    <property type="entry name" value="Pept_C14_caspase"/>
</dbReference>
<feature type="repeat" description="WD" evidence="3">
    <location>
        <begin position="1231"/>
        <end position="1265"/>
    </location>
</feature>